<sequence length="228" mass="26478">MVNLSKINWLTIVLVIAICIAGVFVYQWWQAKGELTRQIGQNENLMKQVDELQKEIGKLEKEIEELKISEEKAIEKTAGWKTYKNEFHRFEIKYPGEWKVKDKLFGERGQVSFLKEPSSDVGFSIGINIYAEHDGGGYDITEGEEVIVEDRVIRPFIYHYPIGNLISFEMCLGKDSESAAEACAEEVGNFYYQFSFYCGREDSKEEIEINECNKLFNQIIFTFQFIEK</sequence>
<feature type="coiled-coil region" evidence="1">
    <location>
        <begin position="35"/>
        <end position="76"/>
    </location>
</feature>
<keyword evidence="1" id="KW-0175">Coiled coil</keyword>
<dbReference type="AlphaFoldDB" id="A0A2M7B5X4"/>
<evidence type="ECO:0000256" key="1">
    <source>
        <dbReference type="SAM" id="Coils"/>
    </source>
</evidence>
<proteinExistence type="predicted"/>
<evidence type="ECO:0000256" key="2">
    <source>
        <dbReference type="SAM" id="Phobius"/>
    </source>
</evidence>
<evidence type="ECO:0000313" key="4">
    <source>
        <dbReference type="Proteomes" id="UP000228949"/>
    </source>
</evidence>
<gene>
    <name evidence="3" type="ORF">COS61_01070</name>
</gene>
<keyword evidence="2" id="KW-0472">Membrane</keyword>
<keyword evidence="2" id="KW-0812">Transmembrane</keyword>
<keyword evidence="2" id="KW-1133">Transmembrane helix</keyword>
<comment type="caution">
    <text evidence="3">The sequence shown here is derived from an EMBL/GenBank/DDBJ whole genome shotgun (WGS) entry which is preliminary data.</text>
</comment>
<accession>A0A2M7B5X4</accession>
<evidence type="ECO:0000313" key="3">
    <source>
        <dbReference type="EMBL" id="PIU98516.1"/>
    </source>
</evidence>
<organism evidence="3 4">
    <name type="scientific">Candidatus Wolfebacteria bacterium CG03_land_8_20_14_0_80_40_12</name>
    <dbReference type="NCBI Taxonomy" id="1975069"/>
    <lineage>
        <taxon>Bacteria</taxon>
        <taxon>Candidatus Wolfeibacteriota</taxon>
    </lineage>
</organism>
<feature type="transmembrane region" description="Helical" evidence="2">
    <location>
        <begin position="7"/>
        <end position="29"/>
    </location>
</feature>
<protein>
    <submittedName>
        <fullName evidence="3">Uncharacterized protein</fullName>
    </submittedName>
</protein>
<dbReference type="Proteomes" id="UP000228949">
    <property type="component" value="Unassembled WGS sequence"/>
</dbReference>
<name>A0A2M7B5X4_9BACT</name>
<reference evidence="4" key="1">
    <citation type="submission" date="2017-09" db="EMBL/GenBank/DDBJ databases">
        <title>Depth-based differentiation of microbial function through sediment-hosted aquifers and enrichment of novel symbionts in the deep terrestrial subsurface.</title>
        <authorList>
            <person name="Probst A.J."/>
            <person name="Ladd B."/>
            <person name="Jarett J.K."/>
            <person name="Geller-Mcgrath D.E."/>
            <person name="Sieber C.M.K."/>
            <person name="Emerson J.B."/>
            <person name="Anantharaman K."/>
            <person name="Thomas B.C."/>
            <person name="Malmstrom R."/>
            <person name="Stieglmeier M."/>
            <person name="Klingl A."/>
            <person name="Woyke T."/>
            <person name="Ryan C.M."/>
            <person name="Banfield J.F."/>
        </authorList>
    </citation>
    <scope>NUCLEOTIDE SEQUENCE [LARGE SCALE GENOMIC DNA]</scope>
</reference>
<dbReference type="EMBL" id="PEVJ01000024">
    <property type="protein sequence ID" value="PIU98516.1"/>
    <property type="molecule type" value="Genomic_DNA"/>
</dbReference>